<dbReference type="InterPro" id="IPR052927">
    <property type="entry name" value="DCC_oxidoreductase"/>
</dbReference>
<comment type="caution">
    <text evidence="1">The sequence shown here is derived from an EMBL/GenBank/DDBJ whole genome shotgun (WGS) entry which is preliminary data.</text>
</comment>
<dbReference type="EMBL" id="JADBEO010000042">
    <property type="protein sequence ID" value="MDR4308162.1"/>
    <property type="molecule type" value="Genomic_DNA"/>
</dbReference>
<protein>
    <submittedName>
        <fullName evidence="1">DUF393 domain-containing protein</fullName>
    </submittedName>
</protein>
<evidence type="ECO:0000313" key="1">
    <source>
        <dbReference type="EMBL" id="MDR4308162.1"/>
    </source>
</evidence>
<dbReference type="Proteomes" id="UP001181622">
    <property type="component" value="Unassembled WGS sequence"/>
</dbReference>
<accession>A0ABU1DJ61</accession>
<dbReference type="PANTHER" id="PTHR33639">
    <property type="entry name" value="THIOL-DISULFIDE OXIDOREDUCTASE DCC"/>
    <property type="match status" value="1"/>
</dbReference>
<dbReference type="RefSeq" id="WP_309393673.1">
    <property type="nucleotide sequence ID" value="NZ_JADBEO010000042.1"/>
</dbReference>
<dbReference type="PANTHER" id="PTHR33639:SF2">
    <property type="entry name" value="DUF393 DOMAIN-CONTAINING PROTEIN"/>
    <property type="match status" value="1"/>
</dbReference>
<sequence length="148" mass="16242">MPPASRLSRPAGRWPDDLILFDGVCLFCSRWVRAVMARDGGRFRFVSIQSPYGRAMAQDFDIAVEDADTNAVVIDGVAYFRSDAALRVLSALPGWGWVKALLAVPRVLRDPAYGLIARNRYALFGVSDVCFAPTPAQRARFLDGAPPP</sequence>
<reference evidence="1" key="1">
    <citation type="submission" date="2020-10" db="EMBL/GenBank/DDBJ databases">
        <authorList>
            <person name="Abbas A."/>
            <person name="Razzaq R."/>
            <person name="Waqas M."/>
            <person name="Abbas N."/>
            <person name="Nielsen T.K."/>
            <person name="Hansen L.H."/>
            <person name="Hussain S."/>
            <person name="Shahid M."/>
        </authorList>
    </citation>
    <scope>NUCLEOTIDE SEQUENCE</scope>
    <source>
        <strain evidence="1">S14</strain>
    </source>
</reference>
<gene>
    <name evidence="1" type="ORF">IHQ68_16200</name>
</gene>
<proteinExistence type="predicted"/>
<evidence type="ECO:0000313" key="2">
    <source>
        <dbReference type="Proteomes" id="UP001181622"/>
    </source>
</evidence>
<keyword evidence="2" id="KW-1185">Reference proteome</keyword>
<dbReference type="Pfam" id="PF04134">
    <property type="entry name" value="DCC1-like"/>
    <property type="match status" value="1"/>
</dbReference>
<name>A0ABU1DJ61_9HYPH</name>
<dbReference type="InterPro" id="IPR007263">
    <property type="entry name" value="DCC1-like"/>
</dbReference>
<organism evidence="1 2">
    <name type="scientific">Chelatococcus sambhunathii</name>
    <dbReference type="NCBI Taxonomy" id="363953"/>
    <lineage>
        <taxon>Bacteria</taxon>
        <taxon>Pseudomonadati</taxon>
        <taxon>Pseudomonadota</taxon>
        <taxon>Alphaproteobacteria</taxon>
        <taxon>Hyphomicrobiales</taxon>
        <taxon>Chelatococcaceae</taxon>
        <taxon>Chelatococcus</taxon>
    </lineage>
</organism>